<organism evidence="1 2">
    <name type="scientific">Dallia pectoralis</name>
    <name type="common">Alaska blackfish</name>
    <dbReference type="NCBI Taxonomy" id="75939"/>
    <lineage>
        <taxon>Eukaryota</taxon>
        <taxon>Metazoa</taxon>
        <taxon>Chordata</taxon>
        <taxon>Craniata</taxon>
        <taxon>Vertebrata</taxon>
        <taxon>Euteleostomi</taxon>
        <taxon>Actinopterygii</taxon>
        <taxon>Neopterygii</taxon>
        <taxon>Teleostei</taxon>
        <taxon>Protacanthopterygii</taxon>
        <taxon>Esociformes</taxon>
        <taxon>Umbridae</taxon>
        <taxon>Dallia</taxon>
    </lineage>
</organism>
<keyword evidence="2" id="KW-1185">Reference proteome</keyword>
<reference evidence="1" key="1">
    <citation type="submission" date="2021-05" db="EMBL/GenBank/DDBJ databases">
        <authorList>
            <person name="Pan Q."/>
            <person name="Jouanno E."/>
            <person name="Zahm M."/>
            <person name="Klopp C."/>
            <person name="Cabau C."/>
            <person name="Louis A."/>
            <person name="Berthelot C."/>
            <person name="Parey E."/>
            <person name="Roest Crollius H."/>
            <person name="Montfort J."/>
            <person name="Robinson-Rechavi M."/>
            <person name="Bouchez O."/>
            <person name="Lampietro C."/>
            <person name="Lopez Roques C."/>
            <person name="Donnadieu C."/>
            <person name="Postlethwait J."/>
            <person name="Bobe J."/>
            <person name="Dillon D."/>
            <person name="Chandos A."/>
            <person name="von Hippel F."/>
            <person name="Guiguen Y."/>
        </authorList>
    </citation>
    <scope>NUCLEOTIDE SEQUENCE</scope>
    <source>
        <strain evidence="1">YG-Jan2019</strain>
    </source>
</reference>
<proteinExistence type="predicted"/>
<comment type="caution">
    <text evidence="1">The sequence shown here is derived from an EMBL/GenBank/DDBJ whole genome shotgun (WGS) entry which is preliminary data.</text>
</comment>
<sequence>MNVCISAGPQATRAASSTAAGPATPSCTVEEQNRLPYGTRFAVISFCHCTEAGPNQLGFLEFPALLTTHRDPIRKQTFMLRLRQVTDGSPGCVLFQHIP</sequence>
<dbReference type="EMBL" id="CM055734">
    <property type="protein sequence ID" value="KAJ8009054.1"/>
    <property type="molecule type" value="Genomic_DNA"/>
</dbReference>
<protein>
    <submittedName>
        <fullName evidence="1">Uncharacterized protein</fullName>
    </submittedName>
</protein>
<accession>A0ACC2GZD0</accession>
<dbReference type="Proteomes" id="UP001157502">
    <property type="component" value="Chromosome 7"/>
</dbReference>
<evidence type="ECO:0000313" key="1">
    <source>
        <dbReference type="EMBL" id="KAJ8009054.1"/>
    </source>
</evidence>
<evidence type="ECO:0000313" key="2">
    <source>
        <dbReference type="Proteomes" id="UP001157502"/>
    </source>
</evidence>
<gene>
    <name evidence="1" type="ORF">DPEC_G00084860</name>
</gene>
<name>A0ACC2GZD0_DALPE</name>